<dbReference type="Gene3D" id="3.30.70.1200">
    <property type="entry name" value="Crispr-associated protein, domain 1"/>
    <property type="match status" value="1"/>
</dbReference>
<dbReference type="NCBIfam" id="TIGR01907">
    <property type="entry name" value="casE_Cse3"/>
    <property type="match status" value="1"/>
</dbReference>
<evidence type="ECO:0000313" key="1">
    <source>
        <dbReference type="EMBL" id="CEP27842.1"/>
    </source>
</evidence>
<sequence>MFLTKLKINPAKRASRELLASPERMHAAVLGCFPPGEHADDSGRTLWRLDQRGKVEFSLLMVSPREPDCGGFVESYGWLPGESTRTASYEPLLDGLKMGQRWRFRLSANPVHAVKDPAHPAARGKRVGHVTAGQQFDWLLARAARNGFSMGTVDEPTALVDSRELLRFKKKPTDKREVTVLRASYSGVLQVTDIDALRHALCHGIGPAKSYGCGLLTLAPLN</sequence>
<name>A0A0B7P1P6_PROFF</name>
<dbReference type="CDD" id="cd09727">
    <property type="entry name" value="Cas6_I-E"/>
    <property type="match status" value="1"/>
</dbReference>
<accession>A0A0B7P1P6</accession>
<protein>
    <submittedName>
        <fullName evidence="1">CRISPR system CASCADE complex protein CasE</fullName>
    </submittedName>
</protein>
<dbReference type="EMBL" id="LM676445">
    <property type="protein sequence ID" value="CEP27842.1"/>
    <property type="molecule type" value="Genomic_DNA"/>
</dbReference>
<gene>
    <name evidence="1" type="primary">casE</name>
    <name evidence="1" type="ORF">PFCIRM138_06910</name>
</gene>
<proteinExistence type="predicted"/>
<dbReference type="Gene3D" id="3.30.70.1210">
    <property type="entry name" value="Crispr-associated protein, domain 2"/>
    <property type="match status" value="1"/>
</dbReference>
<reference evidence="1" key="1">
    <citation type="submission" date="2014-08" db="EMBL/GenBank/DDBJ databases">
        <authorList>
            <person name="Falentin Helene"/>
        </authorList>
    </citation>
    <scope>NUCLEOTIDE SEQUENCE</scope>
</reference>
<organism evidence="1">
    <name type="scientific">Propionibacterium freudenreichii subsp. freudenreichii</name>
    <dbReference type="NCBI Taxonomy" id="66712"/>
    <lineage>
        <taxon>Bacteria</taxon>
        <taxon>Bacillati</taxon>
        <taxon>Actinomycetota</taxon>
        <taxon>Actinomycetes</taxon>
        <taxon>Propionibacteriales</taxon>
        <taxon>Propionibacteriaceae</taxon>
        <taxon>Propionibacterium</taxon>
    </lineage>
</organism>
<dbReference type="SMART" id="SM01101">
    <property type="entry name" value="CRISPR_assoc"/>
    <property type="match status" value="1"/>
</dbReference>
<dbReference type="InterPro" id="IPR010179">
    <property type="entry name" value="CRISPR-assoc_prot_Cse3"/>
</dbReference>
<dbReference type="Pfam" id="PF08798">
    <property type="entry name" value="CRISPR_assoc"/>
    <property type="match status" value="1"/>
</dbReference>
<dbReference type="AlphaFoldDB" id="A0A0B7P1P6"/>
<dbReference type="SUPFAM" id="SSF117987">
    <property type="entry name" value="CRISPR-associated protein"/>
    <property type="match status" value="2"/>
</dbReference>